<evidence type="ECO:0000313" key="3">
    <source>
        <dbReference type="Proteomes" id="UP000268879"/>
    </source>
</evidence>
<sequence>MIKKFLSQDSKYPIIDFLLWLVVYPFVIAFAVACVAFIFSFSEFKGVKITDWISSLSTLIIMLFTAIGISSWKKQKIPDLKSKVARNIIDFDTHAVFFPSKGFKSIDEIK</sequence>
<dbReference type="PROSITE" id="PS51257">
    <property type="entry name" value="PROKAR_LIPOPROTEIN"/>
    <property type="match status" value="1"/>
</dbReference>
<name>A0A3S4WT93_HAEPA</name>
<feature type="transmembrane region" description="Helical" evidence="1">
    <location>
        <begin position="12"/>
        <end position="40"/>
    </location>
</feature>
<accession>A0A3S4WT93</accession>
<evidence type="ECO:0000256" key="1">
    <source>
        <dbReference type="SAM" id="Phobius"/>
    </source>
</evidence>
<keyword evidence="1" id="KW-0472">Membrane</keyword>
<dbReference type="RefSeq" id="WP_126470818.1">
    <property type="nucleotide sequence ID" value="NZ_LR134481.1"/>
</dbReference>
<keyword evidence="1" id="KW-1133">Transmembrane helix</keyword>
<protein>
    <submittedName>
        <fullName evidence="2">Uncharacterized protein</fullName>
    </submittedName>
</protein>
<proteinExistence type="predicted"/>
<evidence type="ECO:0000313" key="2">
    <source>
        <dbReference type="EMBL" id="VEI31141.1"/>
    </source>
</evidence>
<feature type="transmembrane region" description="Helical" evidence="1">
    <location>
        <begin position="52"/>
        <end position="72"/>
    </location>
</feature>
<gene>
    <name evidence="2" type="ORF">NCTC10665_01152</name>
</gene>
<dbReference type="EMBL" id="LR134481">
    <property type="protein sequence ID" value="VEI31141.1"/>
    <property type="molecule type" value="Genomic_DNA"/>
</dbReference>
<keyword evidence="1" id="KW-0812">Transmembrane</keyword>
<dbReference type="AlphaFoldDB" id="A0A3S4WT93"/>
<reference evidence="2 3" key="1">
    <citation type="submission" date="2018-12" db="EMBL/GenBank/DDBJ databases">
        <authorList>
            <consortium name="Pathogen Informatics"/>
        </authorList>
    </citation>
    <scope>NUCLEOTIDE SEQUENCE [LARGE SCALE GENOMIC DNA]</scope>
    <source>
        <strain evidence="2 3">NCTC10665</strain>
    </source>
</reference>
<organism evidence="2 3">
    <name type="scientific">Haemophilus parainfluenzae</name>
    <dbReference type="NCBI Taxonomy" id="729"/>
    <lineage>
        <taxon>Bacteria</taxon>
        <taxon>Pseudomonadati</taxon>
        <taxon>Pseudomonadota</taxon>
        <taxon>Gammaproteobacteria</taxon>
        <taxon>Pasteurellales</taxon>
        <taxon>Pasteurellaceae</taxon>
        <taxon>Haemophilus</taxon>
    </lineage>
</organism>
<dbReference type="Proteomes" id="UP000268879">
    <property type="component" value="Chromosome"/>
</dbReference>